<feature type="region of interest" description="Disordered" evidence="1">
    <location>
        <begin position="1"/>
        <end position="50"/>
    </location>
</feature>
<evidence type="ECO:0000313" key="2">
    <source>
        <dbReference type="EMBL" id="GFO42234.1"/>
    </source>
</evidence>
<dbReference type="EMBL" id="BLXT01007768">
    <property type="protein sequence ID" value="GFO42234.1"/>
    <property type="molecule type" value="Genomic_DNA"/>
</dbReference>
<comment type="caution">
    <text evidence="2">The sequence shown here is derived from an EMBL/GenBank/DDBJ whole genome shotgun (WGS) entry which is preliminary data.</text>
</comment>
<feature type="compositionally biased region" description="Basic and acidic residues" evidence="1">
    <location>
        <begin position="7"/>
        <end position="38"/>
    </location>
</feature>
<keyword evidence="3" id="KW-1185">Reference proteome</keyword>
<proteinExistence type="predicted"/>
<sequence>MEEDAVDGDKINGGKGKDRRELRQNKVGRRTEEEEQRAKYGRGYRGKKQNKIVEKQKMKKAMIKRMDASHKCNPRHNPHCY</sequence>
<feature type="compositionally biased region" description="Basic residues" evidence="1">
    <location>
        <begin position="39"/>
        <end position="50"/>
    </location>
</feature>
<evidence type="ECO:0000313" key="3">
    <source>
        <dbReference type="Proteomes" id="UP000735302"/>
    </source>
</evidence>
<accession>A0AAV4DDG9</accession>
<organism evidence="2 3">
    <name type="scientific">Plakobranchus ocellatus</name>
    <dbReference type="NCBI Taxonomy" id="259542"/>
    <lineage>
        <taxon>Eukaryota</taxon>
        <taxon>Metazoa</taxon>
        <taxon>Spiralia</taxon>
        <taxon>Lophotrochozoa</taxon>
        <taxon>Mollusca</taxon>
        <taxon>Gastropoda</taxon>
        <taxon>Heterobranchia</taxon>
        <taxon>Euthyneura</taxon>
        <taxon>Panpulmonata</taxon>
        <taxon>Sacoglossa</taxon>
        <taxon>Placobranchoidea</taxon>
        <taxon>Plakobranchidae</taxon>
        <taxon>Plakobranchus</taxon>
    </lineage>
</organism>
<protein>
    <submittedName>
        <fullName evidence="2">Uncharacterized protein</fullName>
    </submittedName>
</protein>
<dbReference type="AlphaFoldDB" id="A0AAV4DDG9"/>
<reference evidence="2 3" key="1">
    <citation type="journal article" date="2021" name="Elife">
        <title>Chloroplast acquisition without the gene transfer in kleptoplastic sea slugs, Plakobranchus ocellatus.</title>
        <authorList>
            <person name="Maeda T."/>
            <person name="Takahashi S."/>
            <person name="Yoshida T."/>
            <person name="Shimamura S."/>
            <person name="Takaki Y."/>
            <person name="Nagai Y."/>
            <person name="Toyoda A."/>
            <person name="Suzuki Y."/>
            <person name="Arimoto A."/>
            <person name="Ishii H."/>
            <person name="Satoh N."/>
            <person name="Nishiyama T."/>
            <person name="Hasebe M."/>
            <person name="Maruyama T."/>
            <person name="Minagawa J."/>
            <person name="Obokata J."/>
            <person name="Shigenobu S."/>
        </authorList>
    </citation>
    <scope>NUCLEOTIDE SEQUENCE [LARGE SCALE GENOMIC DNA]</scope>
</reference>
<name>A0AAV4DDG9_9GAST</name>
<dbReference type="Proteomes" id="UP000735302">
    <property type="component" value="Unassembled WGS sequence"/>
</dbReference>
<gene>
    <name evidence="2" type="ORF">PoB_006873900</name>
</gene>
<evidence type="ECO:0000256" key="1">
    <source>
        <dbReference type="SAM" id="MobiDB-lite"/>
    </source>
</evidence>